<reference evidence="1 2" key="1">
    <citation type="journal article" date="2007" name="Nat. Biotechnol.">
        <title>Genome sequence of the lignocellulose-bioconverting and xylose-fermenting yeast Pichia stipitis.</title>
        <authorList>
            <person name="Jeffries T.W."/>
            <person name="Grigoriev I.V."/>
            <person name="Grimwood J."/>
            <person name="Laplaza J.M."/>
            <person name="Aerts A."/>
            <person name="Salamov A."/>
            <person name="Schmutz J."/>
            <person name="Lindquist E."/>
            <person name="Dehal P."/>
            <person name="Shapiro H."/>
            <person name="Jin Y.S."/>
            <person name="Passoth V."/>
            <person name="Richardson P.M."/>
        </authorList>
    </citation>
    <scope>NUCLEOTIDE SEQUENCE [LARGE SCALE GENOMIC DNA]</scope>
    <source>
        <strain evidence="2">ATCC 58785 / CBS 6054 / NBRC 10063 / NRRL Y-11545</strain>
    </source>
</reference>
<dbReference type="OMA" id="CHISTHN"/>
<organism evidence="1 2">
    <name type="scientific">Scheffersomyces stipitis (strain ATCC 58785 / CBS 6054 / NBRC 10063 / NRRL Y-11545)</name>
    <name type="common">Yeast</name>
    <name type="synonym">Pichia stipitis</name>
    <dbReference type="NCBI Taxonomy" id="322104"/>
    <lineage>
        <taxon>Eukaryota</taxon>
        <taxon>Fungi</taxon>
        <taxon>Dikarya</taxon>
        <taxon>Ascomycota</taxon>
        <taxon>Saccharomycotina</taxon>
        <taxon>Pichiomycetes</taxon>
        <taxon>Debaryomycetaceae</taxon>
        <taxon>Scheffersomyces</taxon>
    </lineage>
</organism>
<dbReference type="GeneID" id="4838758"/>
<dbReference type="AlphaFoldDB" id="A3LTR5"/>
<dbReference type="STRING" id="322104.A3LTR5"/>
<keyword evidence="2" id="KW-1185">Reference proteome</keyword>
<evidence type="ECO:0000313" key="2">
    <source>
        <dbReference type="Proteomes" id="UP000002258"/>
    </source>
</evidence>
<accession>A3LTR5</accession>
<sequence length="505" mass="58904">IPTLADTIAHLKLLKAFAVLRDSIVDESLEPRYSIKVWQVFITNAVRRFIIFITALKEYHNLEPNSPFDERNIFDTARSNRFIKTLDSLIPPLDVVMVWHAFLLNPKSFYDNCVRNDILPFGMFPLPLKRLSDSIDNDSFVYKPSEVLKDNYLDVVSSFTVEPTDLIYDMDNFAMYEQLVSISCPSCDQIILKDIPYTNDASTGFADDGFKQKINYGKCRCQFSDIITHEELRKRQLYADVRSDIPLPGLYKYFSNVISDKYFRPRNPVKINNFIKKEFTRLALNSIGTRTLEDTIAKASSDKKYMNLISHTVARGILICEDLVGCVLRQERFVKKMNEIDWLHSPLIQEGLAESVIRYSRFFKLLTSYEHRLMLVPTLDIDLIWHTHQLSMYYYFTDCQSTEREAVIDHDDKVEEGRLDDCFEKTARYYKYRFKQDYSLCHCWYCLSLRSKSQSKLKSIFGKKKIEAKLAETQSSPLFMNGIGITHISIHNAICIPNTYAEERR</sequence>
<feature type="non-terminal residue" evidence="1">
    <location>
        <position position="1"/>
    </location>
</feature>
<dbReference type="HOGENOM" id="CLU_010103_2_1_1"/>
<evidence type="ECO:0000313" key="1">
    <source>
        <dbReference type="EMBL" id="ABN66461.2"/>
    </source>
</evidence>
<dbReference type="RefSeq" id="XP_001384490.2">
    <property type="nucleotide sequence ID" value="XM_001384453.1"/>
</dbReference>
<dbReference type="PANTHER" id="PTHR34365:SF7">
    <property type="entry name" value="GLYCINE-RICH DOMAIN-CONTAINING PROTEIN 1"/>
    <property type="match status" value="1"/>
</dbReference>
<dbReference type="KEGG" id="pic:PICST_58441"/>
<dbReference type="OrthoDB" id="2684236at2759"/>
<dbReference type="eggNOG" id="ENOG502RYJ5">
    <property type="taxonomic scope" value="Eukaryota"/>
</dbReference>
<dbReference type="Pfam" id="PF07173">
    <property type="entry name" value="GRDP-like"/>
    <property type="match status" value="1"/>
</dbReference>
<dbReference type="EMBL" id="CP000498">
    <property type="protein sequence ID" value="ABN66461.2"/>
    <property type="molecule type" value="Genomic_DNA"/>
</dbReference>
<dbReference type="InterPro" id="IPR009836">
    <property type="entry name" value="GRDP-like"/>
</dbReference>
<dbReference type="PANTHER" id="PTHR34365">
    <property type="entry name" value="ENOLASE (DUF1399)"/>
    <property type="match status" value="1"/>
</dbReference>
<name>A3LTR5_PICST</name>
<feature type="non-terminal residue" evidence="1">
    <location>
        <position position="505"/>
    </location>
</feature>
<gene>
    <name evidence="1" type="ORF">PICST_58441</name>
</gene>
<proteinExistence type="predicted"/>
<protein>
    <submittedName>
        <fullName evidence="1">Uncharacterized protein</fullName>
    </submittedName>
</protein>
<dbReference type="Proteomes" id="UP000002258">
    <property type="component" value="Chromosome 4"/>
</dbReference>
<dbReference type="InParanoid" id="A3LTR5"/>